<gene>
    <name evidence="1" type="ORF">XAP6984_390014</name>
    <name evidence="2" type="ORF">XAP7430_380014</name>
</gene>
<comment type="caution">
    <text evidence="2">The sequence shown here is derived from an EMBL/GenBank/DDBJ whole genome shotgun (WGS) entry which is preliminary data.</text>
</comment>
<reference evidence="3 4" key="1">
    <citation type="submission" date="2017-10" db="EMBL/GenBank/DDBJ databases">
        <authorList>
            <person name="Regsiter A."/>
            <person name="William W."/>
        </authorList>
    </citation>
    <scope>NUCLEOTIDE SEQUENCE [LARGE SCALE GENOMIC DNA]</scope>
    <source>
        <strain evidence="1 4">CFBP6984</strain>
        <strain evidence="2 3">CFBP7430</strain>
    </source>
</reference>
<sequence>MRHCTAAARGGNREWNRESGIGNRRSIAASRRLVCQLATTPQAGDRHSGVLQAARAVGHARGWATFHQFTAYGQRKIPAYRQYKIPSPCGRGVGVRVRGEATRWSRNAALGLSRRLRKHPSTASA</sequence>
<protein>
    <submittedName>
        <fullName evidence="2">Uncharacterized protein</fullName>
    </submittedName>
</protein>
<evidence type="ECO:0000313" key="4">
    <source>
        <dbReference type="Proteomes" id="UP000234181"/>
    </source>
</evidence>
<dbReference type="Proteomes" id="UP000234181">
    <property type="component" value="Unassembled WGS sequence"/>
</dbReference>
<proteinExistence type="predicted"/>
<organism evidence="2 3">
    <name type="scientific">Xanthomonas campestris pv. phaseoli</name>
    <dbReference type="NCBI Taxonomy" id="317013"/>
    <lineage>
        <taxon>Bacteria</taxon>
        <taxon>Pseudomonadati</taxon>
        <taxon>Pseudomonadota</taxon>
        <taxon>Gammaproteobacteria</taxon>
        <taxon>Lysobacterales</taxon>
        <taxon>Lysobacteraceae</taxon>
        <taxon>Xanthomonas</taxon>
    </lineage>
</organism>
<evidence type="ECO:0000313" key="1">
    <source>
        <dbReference type="EMBL" id="SON81203.1"/>
    </source>
</evidence>
<evidence type="ECO:0000313" key="2">
    <source>
        <dbReference type="EMBL" id="SON88639.1"/>
    </source>
</evidence>
<dbReference type="AlphaFoldDB" id="A0AB38E1X3"/>
<dbReference type="EMBL" id="OCYT01000094">
    <property type="protein sequence ID" value="SON81203.1"/>
    <property type="molecule type" value="Genomic_DNA"/>
</dbReference>
<evidence type="ECO:0000313" key="3">
    <source>
        <dbReference type="Proteomes" id="UP000234166"/>
    </source>
</evidence>
<accession>A0AB38E1X3</accession>
<dbReference type="EMBL" id="OCYS01000092">
    <property type="protein sequence ID" value="SON88639.1"/>
    <property type="molecule type" value="Genomic_DNA"/>
</dbReference>
<name>A0AB38E1X3_XANCH</name>
<keyword evidence="4" id="KW-1185">Reference proteome</keyword>
<dbReference type="Proteomes" id="UP000234166">
    <property type="component" value="Unassembled WGS sequence"/>
</dbReference>